<evidence type="ECO:0000313" key="6">
    <source>
        <dbReference type="Proteomes" id="UP000030653"/>
    </source>
</evidence>
<comment type="similarity">
    <text evidence="2">Belongs to the NAD(P)-dependent epimerase/dehydratase family. Dihydroflavonol-4-reductase subfamily.</text>
</comment>
<dbReference type="PANTHER" id="PTHR10366">
    <property type="entry name" value="NAD DEPENDENT EPIMERASE/DEHYDRATASE"/>
    <property type="match status" value="1"/>
</dbReference>
<dbReference type="OMA" id="ERKEWYQ"/>
<dbReference type="InterPro" id="IPR001509">
    <property type="entry name" value="Epimerase_deHydtase"/>
</dbReference>
<accession>M5GE12</accession>
<proteinExistence type="inferred from homology"/>
<evidence type="ECO:0000259" key="4">
    <source>
        <dbReference type="Pfam" id="PF01370"/>
    </source>
</evidence>
<keyword evidence="1" id="KW-0560">Oxidoreductase</keyword>
<feature type="transmembrane region" description="Helical" evidence="3">
    <location>
        <begin position="6"/>
        <end position="26"/>
    </location>
</feature>
<dbReference type="EMBL" id="JH795861">
    <property type="protein sequence ID" value="EJU02883.1"/>
    <property type="molecule type" value="Genomic_DNA"/>
</dbReference>
<feature type="domain" description="NAD-dependent epimerase/dehydratase" evidence="4">
    <location>
        <begin position="7"/>
        <end position="132"/>
    </location>
</feature>
<dbReference type="GeneID" id="63691926"/>
<keyword evidence="3" id="KW-0472">Membrane</keyword>
<keyword evidence="6" id="KW-1185">Reference proteome</keyword>
<dbReference type="Gene3D" id="3.40.50.720">
    <property type="entry name" value="NAD(P)-binding Rossmann-like Domain"/>
    <property type="match status" value="1"/>
</dbReference>
<dbReference type="STRING" id="1858805.M5GE12"/>
<dbReference type="RefSeq" id="XP_040629777.1">
    <property type="nucleotide sequence ID" value="XM_040776864.1"/>
</dbReference>
<evidence type="ECO:0000256" key="1">
    <source>
        <dbReference type="ARBA" id="ARBA00023002"/>
    </source>
</evidence>
<organism evidence="5 6">
    <name type="scientific">Dacryopinax primogenitus (strain DJM 731)</name>
    <name type="common">Brown rot fungus</name>
    <dbReference type="NCBI Taxonomy" id="1858805"/>
    <lineage>
        <taxon>Eukaryota</taxon>
        <taxon>Fungi</taxon>
        <taxon>Dikarya</taxon>
        <taxon>Basidiomycota</taxon>
        <taxon>Agaricomycotina</taxon>
        <taxon>Dacrymycetes</taxon>
        <taxon>Dacrymycetales</taxon>
        <taxon>Dacrymycetaceae</taxon>
        <taxon>Dacryopinax</taxon>
    </lineage>
</organism>
<dbReference type="OrthoDB" id="2735536at2759"/>
<dbReference type="SUPFAM" id="SSF51735">
    <property type="entry name" value="NAD(P)-binding Rossmann-fold domains"/>
    <property type="match status" value="1"/>
</dbReference>
<dbReference type="InterPro" id="IPR036291">
    <property type="entry name" value="NAD(P)-bd_dom_sf"/>
</dbReference>
<reference evidence="5 6" key="1">
    <citation type="journal article" date="2012" name="Science">
        <title>The Paleozoic origin of enzymatic lignin decomposition reconstructed from 31 fungal genomes.</title>
        <authorList>
            <person name="Floudas D."/>
            <person name="Binder M."/>
            <person name="Riley R."/>
            <person name="Barry K."/>
            <person name="Blanchette R.A."/>
            <person name="Henrissat B."/>
            <person name="Martinez A.T."/>
            <person name="Otillar R."/>
            <person name="Spatafora J.W."/>
            <person name="Yadav J.S."/>
            <person name="Aerts A."/>
            <person name="Benoit I."/>
            <person name="Boyd A."/>
            <person name="Carlson A."/>
            <person name="Copeland A."/>
            <person name="Coutinho P.M."/>
            <person name="de Vries R.P."/>
            <person name="Ferreira P."/>
            <person name="Findley K."/>
            <person name="Foster B."/>
            <person name="Gaskell J."/>
            <person name="Glotzer D."/>
            <person name="Gorecki P."/>
            <person name="Heitman J."/>
            <person name="Hesse C."/>
            <person name="Hori C."/>
            <person name="Igarashi K."/>
            <person name="Jurgens J.A."/>
            <person name="Kallen N."/>
            <person name="Kersten P."/>
            <person name="Kohler A."/>
            <person name="Kuees U."/>
            <person name="Kumar T.K.A."/>
            <person name="Kuo A."/>
            <person name="LaButti K."/>
            <person name="Larrondo L.F."/>
            <person name="Lindquist E."/>
            <person name="Ling A."/>
            <person name="Lombard V."/>
            <person name="Lucas S."/>
            <person name="Lundell T."/>
            <person name="Martin R."/>
            <person name="McLaughlin D.J."/>
            <person name="Morgenstern I."/>
            <person name="Morin E."/>
            <person name="Murat C."/>
            <person name="Nagy L.G."/>
            <person name="Nolan M."/>
            <person name="Ohm R.A."/>
            <person name="Patyshakuliyeva A."/>
            <person name="Rokas A."/>
            <person name="Ruiz-Duenas F.J."/>
            <person name="Sabat G."/>
            <person name="Salamov A."/>
            <person name="Samejima M."/>
            <person name="Schmutz J."/>
            <person name="Slot J.C."/>
            <person name="St John F."/>
            <person name="Stenlid J."/>
            <person name="Sun H."/>
            <person name="Sun S."/>
            <person name="Syed K."/>
            <person name="Tsang A."/>
            <person name="Wiebenga A."/>
            <person name="Young D."/>
            <person name="Pisabarro A."/>
            <person name="Eastwood D.C."/>
            <person name="Martin F."/>
            <person name="Cullen D."/>
            <person name="Grigoriev I.V."/>
            <person name="Hibbett D.S."/>
        </authorList>
    </citation>
    <scope>NUCLEOTIDE SEQUENCE [LARGE SCALE GENOMIC DNA]</scope>
    <source>
        <strain evidence="5 6">DJM-731 SS1</strain>
    </source>
</reference>
<protein>
    <submittedName>
        <fullName evidence="5">NADP-binding protein</fullName>
    </submittedName>
</protein>
<evidence type="ECO:0000256" key="3">
    <source>
        <dbReference type="SAM" id="Phobius"/>
    </source>
</evidence>
<dbReference type="InterPro" id="IPR050425">
    <property type="entry name" value="NAD(P)_dehydrat-like"/>
</dbReference>
<dbReference type="AlphaFoldDB" id="M5GE12"/>
<evidence type="ECO:0000313" key="5">
    <source>
        <dbReference type="EMBL" id="EJU02883.1"/>
    </source>
</evidence>
<evidence type="ECO:0000256" key="2">
    <source>
        <dbReference type="ARBA" id="ARBA00023445"/>
    </source>
</evidence>
<dbReference type="PANTHER" id="PTHR10366:SF564">
    <property type="entry name" value="STEROL-4-ALPHA-CARBOXYLATE 3-DEHYDROGENASE, DECARBOXYLATING"/>
    <property type="match status" value="1"/>
</dbReference>
<dbReference type="Proteomes" id="UP000030653">
    <property type="component" value="Unassembled WGS sequence"/>
</dbReference>
<name>M5GE12_DACPD</name>
<dbReference type="Pfam" id="PF01370">
    <property type="entry name" value="Epimerase"/>
    <property type="match status" value="1"/>
</dbReference>
<gene>
    <name evidence="5" type="ORF">DACRYDRAFT_88566</name>
</gene>
<keyword evidence="3" id="KW-1133">Transmembrane helix</keyword>
<dbReference type="GO" id="GO:0016616">
    <property type="term" value="F:oxidoreductase activity, acting on the CH-OH group of donors, NAD or NADP as acceptor"/>
    <property type="evidence" value="ECO:0007669"/>
    <property type="project" value="TreeGrafter"/>
</dbReference>
<keyword evidence="3" id="KW-0812">Transmembrane</keyword>
<sequence>MNLETTVLVTGANGFLGAAVVLELLARGFRVKGVVTSQEKADAFLRQYPQHGNNLHFCVISDLTDEFAFLEETADVDYIVHTASPFTLDFRDNVKDCLKPAVDRTLTILRVASQRPAIKHVVITSSQAAVSNMNNRLGAGLVYTENTWNPVTWEEAASSPDPRFYVEQHKPHFGITTFCPPWIFGSLMQPIESLETLDKSAAYVWNMISKGESVIPPTVLPLLVDMLTLTVGRAQLHADALVNPKAKNQRYLVAGESAWNEDIVYPFKKAYPEHASRAAKGPYREPAAHYEIDTTKVERDFAIEWTPLKKSVTDMAKVLFEKERELAGRA</sequence>
<dbReference type="HOGENOM" id="CLU_007383_9_2_1"/>